<sequence length="154" mass="17186">MQTDRALTGHGPMDVTIFHNPACSKSREALRVIEASGYKPEVVEYVETGWEREQLETLLREAGLTPRQALRKQRGPAADMGLLEEGVTDAEIFEAMLERPVLVERPIVRTERGTRLCRPVGKVLDLLERWPDAPFAKANGRMLIDAQGLPVPGE</sequence>
<reference evidence="9" key="1">
    <citation type="journal article" date="2019" name="Int. J. Syst. Evol. Microbiol.">
        <title>The Global Catalogue of Microorganisms (GCM) 10K type strain sequencing project: providing services to taxonomists for standard genome sequencing and annotation.</title>
        <authorList>
            <consortium name="The Broad Institute Genomics Platform"/>
            <consortium name="The Broad Institute Genome Sequencing Center for Infectious Disease"/>
            <person name="Wu L."/>
            <person name="Ma J."/>
        </authorList>
    </citation>
    <scope>NUCLEOTIDE SEQUENCE [LARGE SCALE GENOMIC DNA]</scope>
    <source>
        <strain evidence="9">CCUG 60524</strain>
    </source>
</reference>
<accession>A0ABW3IS21</accession>
<dbReference type="RefSeq" id="WP_386075635.1">
    <property type="nucleotide sequence ID" value="NZ_JBHTJT010000031.1"/>
</dbReference>
<evidence type="ECO:0000256" key="7">
    <source>
        <dbReference type="RuleBase" id="RU362029"/>
    </source>
</evidence>
<dbReference type="Pfam" id="PF03960">
    <property type="entry name" value="ArsC"/>
    <property type="match status" value="1"/>
</dbReference>
<dbReference type="PROSITE" id="PS51353">
    <property type="entry name" value="ARSC"/>
    <property type="match status" value="1"/>
</dbReference>
<comment type="catalytic activity">
    <reaction evidence="7">
        <text>[glutaredoxin]-dithiol + arsenate + glutathione + H(+) = glutathionyl-S-S-[glutaredoxin] + arsenite + H2O</text>
        <dbReference type="Rhea" id="RHEA:22016"/>
        <dbReference type="Rhea" id="RHEA-COMP:10729"/>
        <dbReference type="Rhea" id="RHEA-COMP:17668"/>
        <dbReference type="ChEBI" id="CHEBI:15377"/>
        <dbReference type="ChEBI" id="CHEBI:15378"/>
        <dbReference type="ChEBI" id="CHEBI:29242"/>
        <dbReference type="ChEBI" id="CHEBI:29950"/>
        <dbReference type="ChEBI" id="CHEBI:48597"/>
        <dbReference type="ChEBI" id="CHEBI:57925"/>
        <dbReference type="ChEBI" id="CHEBI:146199"/>
        <dbReference type="EC" id="1.20.4.1"/>
    </reaction>
</comment>
<dbReference type="EC" id="1.20.4.1" evidence="4 7"/>
<dbReference type="Gene3D" id="3.40.30.10">
    <property type="entry name" value="Glutaredoxin"/>
    <property type="match status" value="1"/>
</dbReference>
<organism evidence="8 9">
    <name type="scientific">Tropicimonas aquimaris</name>
    <dbReference type="NCBI Taxonomy" id="914152"/>
    <lineage>
        <taxon>Bacteria</taxon>
        <taxon>Pseudomonadati</taxon>
        <taxon>Pseudomonadota</taxon>
        <taxon>Alphaproteobacteria</taxon>
        <taxon>Rhodobacterales</taxon>
        <taxon>Roseobacteraceae</taxon>
        <taxon>Tropicimonas</taxon>
    </lineage>
</organism>
<evidence type="ECO:0000256" key="3">
    <source>
        <dbReference type="ARBA" id="ARBA00023002"/>
    </source>
</evidence>
<comment type="similarity">
    <text evidence="1 6 7">Belongs to the ArsC family.</text>
</comment>
<dbReference type="CDD" id="cd03034">
    <property type="entry name" value="ArsC_ArsC"/>
    <property type="match status" value="1"/>
</dbReference>
<dbReference type="InterPro" id="IPR006659">
    <property type="entry name" value="Arsenate_reductase"/>
</dbReference>
<dbReference type="PANTHER" id="PTHR30041">
    <property type="entry name" value="ARSENATE REDUCTASE"/>
    <property type="match status" value="1"/>
</dbReference>
<comment type="caution">
    <text evidence="8">The sequence shown here is derived from an EMBL/GenBank/DDBJ whole genome shotgun (WGS) entry which is preliminary data.</text>
</comment>
<evidence type="ECO:0000256" key="1">
    <source>
        <dbReference type="ARBA" id="ARBA00007198"/>
    </source>
</evidence>
<dbReference type="InterPro" id="IPR036249">
    <property type="entry name" value="Thioredoxin-like_sf"/>
</dbReference>
<dbReference type="EMBL" id="JBHTJT010000031">
    <property type="protein sequence ID" value="MFD0980947.1"/>
    <property type="molecule type" value="Genomic_DNA"/>
</dbReference>
<dbReference type="SUPFAM" id="SSF52833">
    <property type="entry name" value="Thioredoxin-like"/>
    <property type="match status" value="1"/>
</dbReference>
<name>A0ABW3IS21_9RHOB</name>
<dbReference type="InterPro" id="IPR006660">
    <property type="entry name" value="Arsenate_reductase-like"/>
</dbReference>
<keyword evidence="9" id="KW-1185">Reference proteome</keyword>
<evidence type="ECO:0000313" key="8">
    <source>
        <dbReference type="EMBL" id="MFD0980947.1"/>
    </source>
</evidence>
<evidence type="ECO:0000256" key="4">
    <source>
        <dbReference type="ARBA" id="ARBA00038969"/>
    </source>
</evidence>
<evidence type="ECO:0000256" key="6">
    <source>
        <dbReference type="PROSITE-ProRule" id="PRU01282"/>
    </source>
</evidence>
<protein>
    <recommendedName>
        <fullName evidence="5 7">Arsenate reductase</fullName>
        <ecNumber evidence="4 7">1.20.4.1</ecNumber>
    </recommendedName>
</protein>
<gene>
    <name evidence="8" type="primary">arsC</name>
    <name evidence="8" type="ORF">ACFQ2S_14965</name>
</gene>
<dbReference type="GO" id="GO:0008794">
    <property type="term" value="F:arsenate reductase (glutaredoxin) activity"/>
    <property type="evidence" value="ECO:0007669"/>
    <property type="project" value="UniProtKB-EC"/>
</dbReference>
<keyword evidence="2" id="KW-0059">Arsenical resistance</keyword>
<evidence type="ECO:0000313" key="9">
    <source>
        <dbReference type="Proteomes" id="UP001597108"/>
    </source>
</evidence>
<dbReference type="NCBIfam" id="TIGR00014">
    <property type="entry name" value="arsC"/>
    <property type="match status" value="1"/>
</dbReference>
<evidence type="ECO:0000256" key="2">
    <source>
        <dbReference type="ARBA" id="ARBA00022849"/>
    </source>
</evidence>
<proteinExistence type="inferred from homology"/>
<dbReference type="PANTHER" id="PTHR30041:SF5">
    <property type="entry name" value="ARSENATE REDUCTASE-RELATED"/>
    <property type="match status" value="1"/>
</dbReference>
<keyword evidence="3 7" id="KW-0560">Oxidoreductase</keyword>
<evidence type="ECO:0000256" key="5">
    <source>
        <dbReference type="ARBA" id="ARBA00039879"/>
    </source>
</evidence>
<dbReference type="Proteomes" id="UP001597108">
    <property type="component" value="Unassembled WGS sequence"/>
</dbReference>